<sequence>MIRNPVVVFIFILLSLDLTAQQTPGSPGNDSCQTKDMTDWFRQWTNKKKPPKEKTSAIFAAPLIGSSPSTGFLVGATLQTAFKLPNSNLSAFQANLQYTSKNQFLVFLRNTIYAKKNTILLSGDWRFFLYAEPTYGLGTNAPKGTLPYYFHFMGEGEATDSLSQPMEFNYYKIHQVASFRVADGWFIGAGVHFDLFNNIKDLKLDTPTAYITSHYAYSSKYGFNPEKYKQIGVSLNIVYDTRDNMVNAYKGMYANLNYRFNPTWLGSDEYSSAIWSEFRYFKGVSRKYESMVLAFWLIGNFSVGGDQPYLGLPALGYDQRSKTGRGYTIGRFRGENMVYGETEFRFPISKCTGTLGGVLFVNAVTIDNKDAYVHLFDYVKPGFGAGIRILFNKQTRMNIQVDYGRGDHSSGIYFGASEVF</sequence>
<feature type="domain" description="Bacterial surface antigen (D15)" evidence="4">
    <location>
        <begin position="224"/>
        <end position="420"/>
    </location>
</feature>
<evidence type="ECO:0000256" key="2">
    <source>
        <dbReference type="ARBA" id="ARBA00023136"/>
    </source>
</evidence>
<dbReference type="Pfam" id="PF01103">
    <property type="entry name" value="Omp85"/>
    <property type="match status" value="1"/>
</dbReference>
<reference evidence="5 6" key="1">
    <citation type="submission" date="2014-11" db="EMBL/GenBank/DDBJ databases">
        <title>Genome sequence of Flavihumibacter solisilvae 3-3.</title>
        <authorList>
            <person name="Zhou G."/>
            <person name="Li M."/>
            <person name="Wang G."/>
        </authorList>
    </citation>
    <scope>NUCLEOTIDE SEQUENCE [LARGE SCALE GENOMIC DNA]</scope>
    <source>
        <strain evidence="5 6">3-3</strain>
    </source>
</reference>
<evidence type="ECO:0000313" key="5">
    <source>
        <dbReference type="EMBL" id="KIC95675.1"/>
    </source>
</evidence>
<dbReference type="EMBL" id="JSVC01000005">
    <property type="protein sequence ID" value="KIC95675.1"/>
    <property type="molecule type" value="Genomic_DNA"/>
</dbReference>
<dbReference type="OrthoDB" id="621220at2"/>
<dbReference type="STRING" id="1349421.OI18_05395"/>
<gene>
    <name evidence="5" type="ORF">OI18_05395</name>
</gene>
<dbReference type="RefSeq" id="WP_039137832.1">
    <property type="nucleotide sequence ID" value="NZ_JSVC01000005.1"/>
</dbReference>
<evidence type="ECO:0000256" key="3">
    <source>
        <dbReference type="SAM" id="SignalP"/>
    </source>
</evidence>
<feature type="chain" id="PRO_5002133451" description="Bacterial surface antigen (D15) domain-containing protein" evidence="3">
    <location>
        <begin position="21"/>
        <end position="420"/>
    </location>
</feature>
<accession>A0A0C1IN57</accession>
<keyword evidence="2" id="KW-0472">Membrane</keyword>
<keyword evidence="3" id="KW-0732">Signal</keyword>
<comment type="subcellular location">
    <subcellularLocation>
        <location evidence="1">Membrane</location>
    </subcellularLocation>
</comment>
<evidence type="ECO:0000313" key="6">
    <source>
        <dbReference type="Proteomes" id="UP000031408"/>
    </source>
</evidence>
<evidence type="ECO:0000259" key="4">
    <source>
        <dbReference type="Pfam" id="PF01103"/>
    </source>
</evidence>
<dbReference type="Gene3D" id="2.40.160.50">
    <property type="entry name" value="membrane protein fhac: a member of the omp85/tpsb transporter family"/>
    <property type="match status" value="1"/>
</dbReference>
<dbReference type="AlphaFoldDB" id="A0A0C1IN57"/>
<comment type="caution">
    <text evidence="5">The sequence shown here is derived from an EMBL/GenBank/DDBJ whole genome shotgun (WGS) entry which is preliminary data.</text>
</comment>
<protein>
    <recommendedName>
        <fullName evidence="4">Bacterial surface antigen (D15) domain-containing protein</fullName>
    </recommendedName>
</protein>
<proteinExistence type="predicted"/>
<dbReference type="InterPro" id="IPR000184">
    <property type="entry name" value="Bac_surfAg_D15"/>
</dbReference>
<organism evidence="5 6">
    <name type="scientific">Flavihumibacter solisilvae</name>
    <dbReference type="NCBI Taxonomy" id="1349421"/>
    <lineage>
        <taxon>Bacteria</taxon>
        <taxon>Pseudomonadati</taxon>
        <taxon>Bacteroidota</taxon>
        <taxon>Chitinophagia</taxon>
        <taxon>Chitinophagales</taxon>
        <taxon>Chitinophagaceae</taxon>
        <taxon>Flavihumibacter</taxon>
    </lineage>
</organism>
<feature type="signal peptide" evidence="3">
    <location>
        <begin position="1"/>
        <end position="20"/>
    </location>
</feature>
<name>A0A0C1IN57_9BACT</name>
<dbReference type="Proteomes" id="UP000031408">
    <property type="component" value="Unassembled WGS sequence"/>
</dbReference>
<keyword evidence="6" id="KW-1185">Reference proteome</keyword>
<dbReference type="GO" id="GO:0019867">
    <property type="term" value="C:outer membrane"/>
    <property type="evidence" value="ECO:0007669"/>
    <property type="project" value="InterPro"/>
</dbReference>
<evidence type="ECO:0000256" key="1">
    <source>
        <dbReference type="ARBA" id="ARBA00004370"/>
    </source>
</evidence>